<organism evidence="2 3">
    <name type="scientific">Candidatus Nitrosoglobus terrae</name>
    <dbReference type="NCBI Taxonomy" id="1630141"/>
    <lineage>
        <taxon>Bacteria</taxon>
        <taxon>Pseudomonadati</taxon>
        <taxon>Pseudomonadota</taxon>
        <taxon>Gammaproteobacteria</taxon>
        <taxon>Chromatiales</taxon>
        <taxon>Chromatiaceae</taxon>
        <taxon>Candidatus Nitrosoglobus</taxon>
    </lineage>
</organism>
<dbReference type="Proteomes" id="UP000243679">
    <property type="component" value="Chromosome"/>
</dbReference>
<dbReference type="RefSeq" id="WP_231910525.1">
    <property type="nucleotide sequence ID" value="NZ_AP014836.1"/>
</dbReference>
<dbReference type="GO" id="GO:0016740">
    <property type="term" value="F:transferase activity"/>
    <property type="evidence" value="ECO:0007669"/>
    <property type="project" value="UniProtKB-KW"/>
</dbReference>
<dbReference type="KEGG" id="ntt:TAO_0170"/>
<keyword evidence="3" id="KW-1185">Reference proteome</keyword>
<evidence type="ECO:0000313" key="2">
    <source>
        <dbReference type="EMBL" id="BAW79540.1"/>
    </source>
</evidence>
<evidence type="ECO:0000256" key="1">
    <source>
        <dbReference type="SAM" id="Coils"/>
    </source>
</evidence>
<dbReference type="Pfam" id="PF13489">
    <property type="entry name" value="Methyltransf_23"/>
    <property type="match status" value="1"/>
</dbReference>
<accession>A0A1Q2SK99</accession>
<feature type="coiled-coil region" evidence="1">
    <location>
        <begin position="432"/>
        <end position="459"/>
    </location>
</feature>
<dbReference type="SUPFAM" id="SSF53335">
    <property type="entry name" value="S-adenosyl-L-methionine-dependent methyltransferases"/>
    <property type="match status" value="1"/>
</dbReference>
<dbReference type="AlphaFoldDB" id="A0A1Q2SK99"/>
<dbReference type="PANTHER" id="PTHR43861">
    <property type="entry name" value="TRANS-ACONITATE 2-METHYLTRANSFERASE-RELATED"/>
    <property type="match status" value="1"/>
</dbReference>
<keyword evidence="2" id="KW-0808">Transferase</keyword>
<dbReference type="EMBL" id="AP014836">
    <property type="protein sequence ID" value="BAW79540.1"/>
    <property type="molecule type" value="Genomic_DNA"/>
</dbReference>
<gene>
    <name evidence="2" type="ORF">TAO_0170</name>
</gene>
<dbReference type="Gene3D" id="3.40.50.150">
    <property type="entry name" value="Vaccinia Virus protein VP39"/>
    <property type="match status" value="1"/>
</dbReference>
<proteinExistence type="predicted"/>
<keyword evidence="1" id="KW-0175">Coiled coil</keyword>
<reference evidence="2 3" key="1">
    <citation type="journal article" date="2017" name="ISME J.">
        <title>An acid-tolerant ammonia-oxidizing ?-proteobacterium from soil.</title>
        <authorList>
            <person name="Hayatsu M."/>
            <person name="Tago K."/>
            <person name="Uchiyama I."/>
            <person name="Toyoda A."/>
            <person name="Wang Y."/>
            <person name="Shimomura Y."/>
            <person name="Okubo T."/>
            <person name="Kurisu F."/>
            <person name="Hirono Y."/>
            <person name="Nonaka K."/>
            <person name="Akiyama H."/>
            <person name="Itoh T."/>
            <person name="Takami H."/>
        </authorList>
    </citation>
    <scope>NUCLEOTIDE SEQUENCE [LARGE SCALE GENOMIC DNA]</scope>
    <source>
        <strain evidence="2 3">TAO100</strain>
    </source>
</reference>
<sequence>MSKDTSSEKLGVIPAAEAYIYQRNFDPQGEDSLAKIARLIRPHSRVLDLGTGPGILGQYLSTILGCTVDGVELSLEQVQIAAPFYRNLLQADLEQVDLAALFPESYDYVVAADIFEHLRNPEAIVSQLPALLGTEGRAMLSVPNIAHAGVIAELLAGEFRYRPEGLLDTTHVRFFTRQSLLTLLTASGLAVLSIDTVRYDLRESEFKHYYLDTLPPAIYRLLAAYPDSLTYQFIVEVTPEQQAANLNAIHQGVNKFYFSTQMYWRFEGEEYQEENSIQALGVIGDKRQVIQFSFPLTKQLLSGIRIDLADRPGFLRLYEIALYDSDKNCLWRWEENITTLLTKETHQVEFASGLVTSFGTNMLLTGEDPYIELPLSESDLKPLKGGGTLALILSWPISADFMALTQCLGQRDRALIQQQQLIALQNQQAHEKDKLLALKDRQQQENEQLLAHITEQLNEKERLIVHHHFQLREISRTVERQNNQMSYYETLIKSLEFQLRYRDSWRSWIRRPLRPLKRWWLKIIEIVGR</sequence>
<protein>
    <submittedName>
        <fullName evidence="2">Glycosyl transferase family protein</fullName>
    </submittedName>
</protein>
<dbReference type="InterPro" id="IPR029063">
    <property type="entry name" value="SAM-dependent_MTases_sf"/>
</dbReference>
<evidence type="ECO:0000313" key="3">
    <source>
        <dbReference type="Proteomes" id="UP000243679"/>
    </source>
</evidence>
<name>A0A1Q2SK99_9GAMM</name>
<dbReference type="CDD" id="cd02440">
    <property type="entry name" value="AdoMet_MTases"/>
    <property type="match status" value="1"/>
</dbReference>